<dbReference type="AlphaFoldDB" id="A0A1E3H324"/>
<evidence type="ECO:0000313" key="1">
    <source>
        <dbReference type="EMBL" id="ODN70206.1"/>
    </source>
</evidence>
<name>A0A1E3H324_9HYPH</name>
<sequence>MAMMQRMMIEVPAAWDASKVDLVEIAVSSGLKGMARRGEIGLPELRAAAWVRATIEAAEAGGVKAIDYGRVKVDTSLMGGGEPTAMVVSAIRLVERVRAQVGEAAFRIVRAVCFEGRSVTEVAIGWPTAKVSDAGVDTNTRKYVGRMLREALASIDEAFCGTLDPARSGVKVRGKVSPRRGGA</sequence>
<dbReference type="Proteomes" id="UP000094622">
    <property type="component" value="Unassembled WGS sequence"/>
</dbReference>
<reference evidence="1 2" key="1">
    <citation type="submission" date="2016-07" db="EMBL/GenBank/DDBJ databases">
        <title>Draft Genome Sequence of Methylobrevis pamukkalensis PK2.</title>
        <authorList>
            <person name="Vasilenko O.V."/>
            <person name="Doronina N.V."/>
            <person name="Shmareva M.N."/>
            <person name="Tarlachkov S.V."/>
            <person name="Mustakhimov I."/>
            <person name="Trotsenko Y.A."/>
        </authorList>
    </citation>
    <scope>NUCLEOTIDE SEQUENCE [LARGE SCALE GENOMIC DNA]</scope>
    <source>
        <strain evidence="1 2">PK2</strain>
    </source>
</reference>
<organism evidence="1 2">
    <name type="scientific">Methylobrevis pamukkalensis</name>
    <dbReference type="NCBI Taxonomy" id="1439726"/>
    <lineage>
        <taxon>Bacteria</taxon>
        <taxon>Pseudomonadati</taxon>
        <taxon>Pseudomonadota</taxon>
        <taxon>Alphaproteobacteria</taxon>
        <taxon>Hyphomicrobiales</taxon>
        <taxon>Pleomorphomonadaceae</taxon>
        <taxon>Methylobrevis</taxon>
    </lineage>
</organism>
<dbReference type="EMBL" id="MCRJ01000058">
    <property type="protein sequence ID" value="ODN70206.1"/>
    <property type="molecule type" value="Genomic_DNA"/>
</dbReference>
<accession>A0A1E3H324</accession>
<evidence type="ECO:0000313" key="2">
    <source>
        <dbReference type="Proteomes" id="UP000094622"/>
    </source>
</evidence>
<proteinExistence type="predicted"/>
<protein>
    <submittedName>
        <fullName evidence="1">Uncharacterized protein</fullName>
    </submittedName>
</protein>
<gene>
    <name evidence="1" type="ORF">A6302_02480</name>
</gene>
<comment type="caution">
    <text evidence="1">The sequence shown here is derived from an EMBL/GenBank/DDBJ whole genome shotgun (WGS) entry which is preliminary data.</text>
</comment>
<keyword evidence="2" id="KW-1185">Reference proteome</keyword>